<dbReference type="Proteomes" id="UP000690515">
    <property type="component" value="Unassembled WGS sequence"/>
</dbReference>
<dbReference type="Pfam" id="PF04463">
    <property type="entry name" value="2-thiour_desulf"/>
    <property type="match status" value="1"/>
</dbReference>
<protein>
    <submittedName>
        <fullName evidence="2">DUF1722 domain-containing protein</fullName>
    </submittedName>
</protein>
<dbReference type="PANTHER" id="PTHR30087">
    <property type="entry name" value="INNER MEMBRANE PROTEIN"/>
    <property type="match status" value="1"/>
</dbReference>
<evidence type="ECO:0000313" key="2">
    <source>
        <dbReference type="EMBL" id="MBU2709877.1"/>
    </source>
</evidence>
<dbReference type="InterPro" id="IPR007553">
    <property type="entry name" value="2-thiour_desulf"/>
</dbReference>
<feature type="domain" description="DUF1722" evidence="1">
    <location>
        <begin position="197"/>
        <end position="313"/>
    </location>
</feature>
<dbReference type="PANTHER" id="PTHR30087:SF0">
    <property type="entry name" value="INNER MEMBRANE PROTEIN"/>
    <property type="match status" value="1"/>
</dbReference>
<dbReference type="Pfam" id="PF08349">
    <property type="entry name" value="DUF1722"/>
    <property type="match status" value="1"/>
</dbReference>
<reference evidence="2 3" key="1">
    <citation type="submission" date="2021-04" db="EMBL/GenBank/DDBJ databases">
        <authorList>
            <person name="Pira H."/>
            <person name="Risdian C."/>
            <person name="Wink J."/>
        </authorList>
    </citation>
    <scope>NUCLEOTIDE SEQUENCE [LARGE SCALE GENOMIC DNA]</scope>
    <source>
        <strain evidence="2 3">WH53</strain>
    </source>
</reference>
<dbReference type="InterPro" id="IPR017087">
    <property type="entry name" value="UCP037004"/>
</dbReference>
<dbReference type="InterPro" id="IPR013560">
    <property type="entry name" value="DUF1722"/>
</dbReference>
<dbReference type="PIRSF" id="PIRSF037004">
    <property type="entry name" value="UCP037004"/>
    <property type="match status" value="1"/>
</dbReference>
<accession>A0ABS5Z750</accession>
<comment type="caution">
    <text evidence="2">The sequence shown here is derived from an EMBL/GenBank/DDBJ whole genome shotgun (WGS) entry which is preliminary data.</text>
</comment>
<evidence type="ECO:0000259" key="1">
    <source>
        <dbReference type="Pfam" id="PF08349"/>
    </source>
</evidence>
<sequence length="322" mass="36432">MNSSTSTSAPQIQVGISACLLGHNVRYNGGHKRSSFCLNQLNGIVNYVPICPEVSIGMGVPREPIRLIGHPSQPRAVGSVNPGLDVTKALLEYGEKQAKQLHQLSGYIFMQKSPSCGMERVKVYQSNGYPHHHSGTGLYAQQIMKHFPLLPVEEEGRLHDPILKENFINRVMAYHSWQQLMLNLTPYTLIQFHTRYKYIVLAHSPADYSRLGQLVANISANNLTDTANAYQPIFMIALQQRATRKTHTNVLMHILGYLKHALIQAERSEILHVIHQYRQGFLPLIVPITLLKHFIKQHGNTFIQQQMYLSPYPDELGLRNAI</sequence>
<evidence type="ECO:0000313" key="3">
    <source>
        <dbReference type="Proteomes" id="UP000690515"/>
    </source>
</evidence>
<dbReference type="EMBL" id="JAGSOY010000003">
    <property type="protein sequence ID" value="MBU2709877.1"/>
    <property type="molecule type" value="Genomic_DNA"/>
</dbReference>
<keyword evidence="3" id="KW-1185">Reference proteome</keyword>
<dbReference type="RefSeq" id="WP_215818043.1">
    <property type="nucleotide sequence ID" value="NZ_JAGSOY010000003.1"/>
</dbReference>
<gene>
    <name evidence="2" type="ORF">KCG35_02280</name>
</gene>
<organism evidence="2 3">
    <name type="scientific">Zooshikella harenae</name>
    <dbReference type="NCBI Taxonomy" id="2827238"/>
    <lineage>
        <taxon>Bacteria</taxon>
        <taxon>Pseudomonadati</taxon>
        <taxon>Pseudomonadota</taxon>
        <taxon>Gammaproteobacteria</taxon>
        <taxon>Oceanospirillales</taxon>
        <taxon>Zooshikellaceae</taxon>
        <taxon>Zooshikella</taxon>
    </lineage>
</organism>
<proteinExistence type="predicted"/>
<name>A0ABS5Z750_9GAMM</name>